<dbReference type="EMBL" id="HBUE01350941">
    <property type="protein sequence ID" value="CAG6603131.1"/>
    <property type="molecule type" value="Transcribed_RNA"/>
</dbReference>
<keyword evidence="1" id="KW-0472">Membrane</keyword>
<dbReference type="AlphaFoldDB" id="A0A8D8N3H7"/>
<feature type="transmembrane region" description="Helical" evidence="1">
    <location>
        <begin position="34"/>
        <end position="56"/>
    </location>
</feature>
<sequence length="147" mass="17039">MWVGWTRVVFAQHASIHCRSHFIHKFSIDYYRRFVFVCFVVVLFTVLFCSSQGLAWMQKVMVPRSNSFSLAFFLFLTHAWTSVKSAYFCFIYFLLNLHKIMLAHDVLGVFCECPTSSGCMSKKTSKITLQETKKRQLARPTAPSSTK</sequence>
<evidence type="ECO:0000256" key="1">
    <source>
        <dbReference type="SAM" id="Phobius"/>
    </source>
</evidence>
<dbReference type="EMBL" id="HBUE01243842">
    <property type="protein sequence ID" value="CAG6550837.1"/>
    <property type="molecule type" value="Transcribed_RNA"/>
</dbReference>
<keyword evidence="1" id="KW-0812">Transmembrane</keyword>
<organism evidence="2">
    <name type="scientific">Culex pipiens</name>
    <name type="common">House mosquito</name>
    <dbReference type="NCBI Taxonomy" id="7175"/>
    <lineage>
        <taxon>Eukaryota</taxon>
        <taxon>Metazoa</taxon>
        <taxon>Ecdysozoa</taxon>
        <taxon>Arthropoda</taxon>
        <taxon>Hexapoda</taxon>
        <taxon>Insecta</taxon>
        <taxon>Pterygota</taxon>
        <taxon>Neoptera</taxon>
        <taxon>Endopterygota</taxon>
        <taxon>Diptera</taxon>
        <taxon>Nematocera</taxon>
        <taxon>Culicoidea</taxon>
        <taxon>Culicidae</taxon>
        <taxon>Culicinae</taxon>
        <taxon>Culicini</taxon>
        <taxon>Culex</taxon>
        <taxon>Culex</taxon>
    </lineage>
</organism>
<accession>A0A8D8N3H7</accession>
<evidence type="ECO:0000313" key="2">
    <source>
        <dbReference type="EMBL" id="CAG6550837.1"/>
    </source>
</evidence>
<proteinExistence type="predicted"/>
<protein>
    <submittedName>
        <fullName evidence="2">(northern house mosquito) hypothetical protein</fullName>
    </submittedName>
</protein>
<name>A0A8D8N3H7_CULPI</name>
<keyword evidence="1" id="KW-1133">Transmembrane helix</keyword>
<reference evidence="2" key="1">
    <citation type="submission" date="2021-05" db="EMBL/GenBank/DDBJ databases">
        <authorList>
            <person name="Alioto T."/>
            <person name="Alioto T."/>
            <person name="Gomez Garrido J."/>
        </authorList>
    </citation>
    <scope>NUCLEOTIDE SEQUENCE</scope>
</reference>
<feature type="transmembrane region" description="Helical" evidence="1">
    <location>
        <begin position="68"/>
        <end position="95"/>
    </location>
</feature>